<comment type="caution">
    <text evidence="1">The sequence shown here is derived from an EMBL/GenBank/DDBJ whole genome shotgun (WGS) entry which is preliminary data.</text>
</comment>
<sequence>MTDMTTGEDPDDERTRTLAVPPLLWPDLVAWLRERGLRVERIPMAEAMGAPVYLTLAEDAPGFTP</sequence>
<dbReference type="Proteomes" id="UP001501116">
    <property type="component" value="Unassembled WGS sequence"/>
</dbReference>
<protein>
    <submittedName>
        <fullName evidence="1">Uncharacterized protein</fullName>
    </submittedName>
</protein>
<accession>A0ABP5EA74</accession>
<reference evidence="2" key="1">
    <citation type="journal article" date="2019" name="Int. J. Syst. Evol. Microbiol.">
        <title>The Global Catalogue of Microorganisms (GCM) 10K type strain sequencing project: providing services to taxonomists for standard genome sequencing and annotation.</title>
        <authorList>
            <consortium name="The Broad Institute Genomics Platform"/>
            <consortium name="The Broad Institute Genome Sequencing Center for Infectious Disease"/>
            <person name="Wu L."/>
            <person name="Ma J."/>
        </authorList>
    </citation>
    <scope>NUCLEOTIDE SEQUENCE [LARGE SCALE GENOMIC DNA]</scope>
    <source>
        <strain evidence="2">JCM 14545</strain>
    </source>
</reference>
<evidence type="ECO:0000313" key="2">
    <source>
        <dbReference type="Proteomes" id="UP001501116"/>
    </source>
</evidence>
<organism evidence="1 2">
    <name type="scientific">Amycolatopsis minnesotensis</name>
    <dbReference type="NCBI Taxonomy" id="337894"/>
    <lineage>
        <taxon>Bacteria</taxon>
        <taxon>Bacillati</taxon>
        <taxon>Actinomycetota</taxon>
        <taxon>Actinomycetes</taxon>
        <taxon>Pseudonocardiales</taxon>
        <taxon>Pseudonocardiaceae</taxon>
        <taxon>Amycolatopsis</taxon>
    </lineage>
</organism>
<evidence type="ECO:0000313" key="1">
    <source>
        <dbReference type="EMBL" id="GAA1991578.1"/>
    </source>
</evidence>
<gene>
    <name evidence="1" type="ORF">GCM10009754_82830</name>
</gene>
<name>A0ABP5EA74_9PSEU</name>
<keyword evidence="2" id="KW-1185">Reference proteome</keyword>
<proteinExistence type="predicted"/>
<dbReference type="EMBL" id="BAAANN010000060">
    <property type="protein sequence ID" value="GAA1991578.1"/>
    <property type="molecule type" value="Genomic_DNA"/>
</dbReference>